<dbReference type="RefSeq" id="WP_121215121.1">
    <property type="nucleotide sequence ID" value="NZ_JAMYWW010000001.1"/>
</dbReference>
<name>A0A494YY80_9BACL</name>
<evidence type="ECO:0000313" key="2">
    <source>
        <dbReference type="Proteomes" id="UP000272238"/>
    </source>
</evidence>
<protein>
    <submittedName>
        <fullName evidence="1">Uncharacterized protein</fullName>
    </submittedName>
</protein>
<comment type="caution">
    <text evidence="1">The sequence shown here is derived from an EMBL/GenBank/DDBJ whole genome shotgun (WGS) entry which is preliminary data.</text>
</comment>
<keyword evidence="2" id="KW-1185">Reference proteome</keyword>
<dbReference type="EMBL" id="RBZN01000033">
    <property type="protein sequence ID" value="RKQ15153.1"/>
    <property type="molecule type" value="Genomic_DNA"/>
</dbReference>
<gene>
    <name evidence="1" type="ORF">D8M03_12430</name>
</gene>
<dbReference type="AlphaFoldDB" id="A0A494YY80"/>
<sequence length="59" mass="6767">MGNDWGKWHTRTSIIEAKRLCECGDGEVLIKVDIEESFDQPLGKIIARYLEINCPNKCE</sequence>
<reference evidence="1 2" key="1">
    <citation type="journal article" date="2016" name="Antonie Van Leeuwenhoek">
        <title>Lysinibacillus endophyticus sp. nov., an indole-3-acetic acid producing endophytic bacterium isolated from corn root (Zea mays cv. Xinken-5).</title>
        <authorList>
            <person name="Yu J."/>
            <person name="Guan X."/>
            <person name="Liu C."/>
            <person name="Xiang W."/>
            <person name="Yu Z."/>
            <person name="Liu X."/>
            <person name="Wang G."/>
        </authorList>
    </citation>
    <scope>NUCLEOTIDE SEQUENCE [LARGE SCALE GENOMIC DNA]</scope>
    <source>
        <strain evidence="1 2">DSM 100506</strain>
    </source>
</reference>
<dbReference type="Proteomes" id="UP000272238">
    <property type="component" value="Unassembled WGS sequence"/>
</dbReference>
<organism evidence="1 2">
    <name type="scientific">Ureibacillus endophyticus</name>
    <dbReference type="NCBI Taxonomy" id="1978490"/>
    <lineage>
        <taxon>Bacteria</taxon>
        <taxon>Bacillati</taxon>
        <taxon>Bacillota</taxon>
        <taxon>Bacilli</taxon>
        <taxon>Bacillales</taxon>
        <taxon>Caryophanaceae</taxon>
        <taxon>Ureibacillus</taxon>
    </lineage>
</organism>
<dbReference type="OrthoDB" id="2990710at2"/>
<accession>A0A494YY80</accession>
<evidence type="ECO:0000313" key="1">
    <source>
        <dbReference type="EMBL" id="RKQ15153.1"/>
    </source>
</evidence>
<proteinExistence type="predicted"/>